<evidence type="ECO:0000313" key="12">
    <source>
        <dbReference type="Proteomes" id="UP000664534"/>
    </source>
</evidence>
<feature type="compositionally biased region" description="Basic and acidic residues" evidence="8">
    <location>
        <begin position="635"/>
        <end position="644"/>
    </location>
</feature>
<comment type="subcellular location">
    <subcellularLocation>
        <location evidence="1">Nucleus</location>
    </subcellularLocation>
</comment>
<feature type="region of interest" description="Disordered" evidence="8">
    <location>
        <begin position="333"/>
        <end position="451"/>
    </location>
</feature>
<dbReference type="InterPro" id="IPR035979">
    <property type="entry name" value="RBD_domain_sf"/>
</dbReference>
<gene>
    <name evidence="11" type="ORF">IMSHALPRED_007748</name>
</gene>
<evidence type="ECO:0000259" key="9">
    <source>
        <dbReference type="PROSITE" id="PS50102"/>
    </source>
</evidence>
<dbReference type="GO" id="GO:0036002">
    <property type="term" value="F:pre-mRNA binding"/>
    <property type="evidence" value="ECO:0007669"/>
    <property type="project" value="TreeGrafter"/>
</dbReference>
<feature type="compositionally biased region" description="Basic and acidic residues" evidence="8">
    <location>
        <begin position="350"/>
        <end position="360"/>
    </location>
</feature>
<dbReference type="Pfam" id="PF04818">
    <property type="entry name" value="CID"/>
    <property type="match status" value="1"/>
</dbReference>
<dbReference type="InterPro" id="IPR006569">
    <property type="entry name" value="CID_dom"/>
</dbReference>
<dbReference type="SUPFAM" id="SSF54928">
    <property type="entry name" value="RNA-binding domain, RBD"/>
    <property type="match status" value="1"/>
</dbReference>
<evidence type="ECO:0000259" key="10">
    <source>
        <dbReference type="PROSITE" id="PS51391"/>
    </source>
</evidence>
<accession>A0A8H3IVT5</accession>
<dbReference type="Pfam" id="PF00076">
    <property type="entry name" value="RRM_1"/>
    <property type="match status" value="1"/>
</dbReference>
<dbReference type="CDD" id="cd16984">
    <property type="entry name" value="CID_Nrd1_like"/>
    <property type="match status" value="1"/>
</dbReference>
<dbReference type="GO" id="GO:0031126">
    <property type="term" value="P:sno(s)RNA 3'-end processing"/>
    <property type="evidence" value="ECO:0007669"/>
    <property type="project" value="UniProtKB-ARBA"/>
</dbReference>
<feature type="domain" description="CID" evidence="10">
    <location>
        <begin position="1"/>
        <end position="153"/>
    </location>
</feature>
<keyword evidence="4 7" id="KW-0694">RNA-binding</keyword>
<dbReference type="PROSITE" id="PS51391">
    <property type="entry name" value="CID"/>
    <property type="match status" value="1"/>
</dbReference>
<dbReference type="SUPFAM" id="SSF48464">
    <property type="entry name" value="ENTH/VHS domain"/>
    <property type="match status" value="1"/>
</dbReference>
<dbReference type="GO" id="GO:0071006">
    <property type="term" value="C:U2-type catalytic step 1 spliceosome"/>
    <property type="evidence" value="ECO:0007669"/>
    <property type="project" value="TreeGrafter"/>
</dbReference>
<evidence type="ECO:0000256" key="4">
    <source>
        <dbReference type="ARBA" id="ARBA00022884"/>
    </source>
</evidence>
<dbReference type="FunFam" id="3.30.70.330:FF:000397">
    <property type="entry name" value="RNA binding protein Nrd1"/>
    <property type="match status" value="1"/>
</dbReference>
<dbReference type="GO" id="GO:0031124">
    <property type="term" value="P:mRNA 3'-end processing"/>
    <property type="evidence" value="ECO:0007669"/>
    <property type="project" value="UniProtKB-ARBA"/>
</dbReference>
<evidence type="ECO:0000256" key="6">
    <source>
        <dbReference type="ARBA" id="ARBA00023242"/>
    </source>
</evidence>
<keyword evidence="3" id="KW-0507">mRNA processing</keyword>
<feature type="region of interest" description="Disordered" evidence="8">
    <location>
        <begin position="670"/>
        <end position="690"/>
    </location>
</feature>
<feature type="compositionally biased region" description="Basic and acidic residues" evidence="8">
    <location>
        <begin position="389"/>
        <end position="401"/>
    </location>
</feature>
<dbReference type="SMART" id="SM00582">
    <property type="entry name" value="RPR"/>
    <property type="match status" value="1"/>
</dbReference>
<dbReference type="SMART" id="SM00360">
    <property type="entry name" value="RRM"/>
    <property type="match status" value="1"/>
</dbReference>
<feature type="domain" description="RRM" evidence="9">
    <location>
        <begin position="467"/>
        <end position="537"/>
    </location>
</feature>
<dbReference type="GO" id="GO:0006369">
    <property type="term" value="P:termination of RNA polymerase II transcription"/>
    <property type="evidence" value="ECO:0007669"/>
    <property type="project" value="UniProtKB-ARBA"/>
</dbReference>
<dbReference type="GO" id="GO:0010629">
    <property type="term" value="P:negative regulation of gene expression"/>
    <property type="evidence" value="ECO:0007669"/>
    <property type="project" value="UniProtKB-ARBA"/>
</dbReference>
<dbReference type="Proteomes" id="UP000664534">
    <property type="component" value="Unassembled WGS sequence"/>
</dbReference>
<evidence type="ECO:0000313" key="11">
    <source>
        <dbReference type="EMBL" id="CAF9928824.1"/>
    </source>
</evidence>
<dbReference type="InterPro" id="IPR000504">
    <property type="entry name" value="RRM_dom"/>
</dbReference>
<dbReference type="GO" id="GO:0071007">
    <property type="term" value="C:U2-type catalytic step 2 spliceosome"/>
    <property type="evidence" value="ECO:0007669"/>
    <property type="project" value="TreeGrafter"/>
</dbReference>
<name>A0A8H3IVT5_9LECA</name>
<dbReference type="FunFam" id="1.25.40.90:FF:000026">
    <property type="entry name" value="RNA binding protein Nrd1"/>
    <property type="match status" value="1"/>
</dbReference>
<evidence type="ECO:0000256" key="5">
    <source>
        <dbReference type="ARBA" id="ARBA00023187"/>
    </source>
</evidence>
<keyword evidence="5" id="KW-0508">mRNA splicing</keyword>
<evidence type="ECO:0000256" key="3">
    <source>
        <dbReference type="ARBA" id="ARBA00022728"/>
    </source>
</evidence>
<dbReference type="EMBL" id="CAJPDT010000051">
    <property type="protein sequence ID" value="CAF9928824.1"/>
    <property type="molecule type" value="Genomic_DNA"/>
</dbReference>
<evidence type="ECO:0008006" key="13">
    <source>
        <dbReference type="Google" id="ProtNLM"/>
    </source>
</evidence>
<dbReference type="GO" id="GO:0000974">
    <property type="term" value="C:Prp19 complex"/>
    <property type="evidence" value="ECO:0007669"/>
    <property type="project" value="TreeGrafter"/>
</dbReference>
<dbReference type="InterPro" id="IPR008942">
    <property type="entry name" value="ENTH_VHS"/>
</dbReference>
<comment type="caution">
    <text evidence="11">The sequence shown here is derived from an EMBL/GenBank/DDBJ whole genome shotgun (WGS) entry which is preliminary data.</text>
</comment>
<keyword evidence="6" id="KW-0539">Nucleus</keyword>
<proteinExistence type="predicted"/>
<feature type="compositionally biased region" description="Basic and acidic residues" evidence="8">
    <location>
        <begin position="414"/>
        <end position="425"/>
    </location>
</feature>
<feature type="region of interest" description="Disordered" evidence="8">
    <location>
        <begin position="595"/>
        <end position="654"/>
    </location>
</feature>
<protein>
    <recommendedName>
        <fullName evidence="13">RNA binding protein Nrd1</fullName>
    </recommendedName>
</protein>
<keyword evidence="12" id="KW-1185">Reference proteome</keyword>
<dbReference type="Gene3D" id="1.25.40.90">
    <property type="match status" value="1"/>
</dbReference>
<organism evidence="11 12">
    <name type="scientific">Imshaugia aleurites</name>
    <dbReference type="NCBI Taxonomy" id="172621"/>
    <lineage>
        <taxon>Eukaryota</taxon>
        <taxon>Fungi</taxon>
        <taxon>Dikarya</taxon>
        <taxon>Ascomycota</taxon>
        <taxon>Pezizomycotina</taxon>
        <taxon>Lecanoromycetes</taxon>
        <taxon>OSLEUM clade</taxon>
        <taxon>Lecanoromycetidae</taxon>
        <taxon>Lecanorales</taxon>
        <taxon>Lecanorineae</taxon>
        <taxon>Parmeliaceae</taxon>
        <taxon>Imshaugia</taxon>
    </lineage>
</organism>
<evidence type="ECO:0000256" key="2">
    <source>
        <dbReference type="ARBA" id="ARBA00022553"/>
    </source>
</evidence>
<dbReference type="InterPro" id="IPR039171">
    <property type="entry name" value="Cwc2/Slt11"/>
</dbReference>
<dbReference type="OrthoDB" id="79367at2759"/>
<dbReference type="AlphaFoldDB" id="A0A8H3IVT5"/>
<dbReference type="Gene3D" id="3.30.70.330">
    <property type="match status" value="1"/>
</dbReference>
<evidence type="ECO:0000256" key="8">
    <source>
        <dbReference type="SAM" id="MobiDB-lite"/>
    </source>
</evidence>
<sequence>MSCVAELDTILQSMLALRPPGVTGGKIQSITTLCNANIQSETVLIQRVYTHFKKAPASHKLGVLYVVDSVTRAWVEQARKAGKTVGPSAPDGTFAAGVNRVTELLPSFMTDIFTDCPEEQKARLLKLIDIWERGNTFPSSMLDSFKQKLAAPAPYDPRTTTPTGSPPKDFIPLNETNGNIAAAGAPRADTSQILKALADMAKTNTTAAPGMPSQASPINVPNLQNAYQQHMNSSVNPATSAAHYVQPVNVPGAAIGANPFAGLMSSASNFGLNQGMPGGQQANVQAPPVMPQGTTPEALQQQVQLIQMLQAQGVPQDQWATVLQVLMAAGTVGGGASSTPAQPSWQQNGGRDDSSRDRNGYDNSYNMRSPSGRYRSHRSRSRSPSGYSRRREPTPPRRRDSPSYGDYGRGGRSGRQERSRNEYRQRSPAAPYRRSDSPREQVLPPPGPRNLQYDLTLAPNHIKVLSRTLFVGGVTSSEDVLRGIFQSFGIVQTCIVNVDKRHAFVKMISRSDAMTAKEGMERYKSAEMQLRTRWGVGFGPRDCSDYQTGISVIPIDRLTDADRKWMLSAEYGGTGGKPIEAGLVVEEPDIEIGAGVSSKAISRRMATDKGGQQGPRSTRDPPSNPNPPPQQQRYRQPERNDNRDNNTIGVAPAVPGFGFQFPGMPNGFQFPPGFIMPGTVPAQPPPPGAT</sequence>
<keyword evidence="3" id="KW-0747">Spliceosome</keyword>
<dbReference type="PANTHER" id="PTHR14089:SF2">
    <property type="entry name" value="PRE-MRNA-SPLICING FACTOR CWC2"/>
    <property type="match status" value="1"/>
</dbReference>
<dbReference type="InterPro" id="IPR012677">
    <property type="entry name" value="Nucleotide-bd_a/b_plait_sf"/>
</dbReference>
<keyword evidence="2" id="KW-0597">Phosphoprotein</keyword>
<dbReference type="GO" id="GO:0008380">
    <property type="term" value="P:RNA splicing"/>
    <property type="evidence" value="ECO:0007669"/>
    <property type="project" value="UniProtKB-KW"/>
</dbReference>
<dbReference type="Pfam" id="PF21380">
    <property type="entry name" value="Nrd1-Seb1_dom2"/>
    <property type="match status" value="1"/>
</dbReference>
<dbReference type="InterPro" id="IPR048892">
    <property type="entry name" value="Nrd1_Seb1_dom2"/>
</dbReference>
<dbReference type="PROSITE" id="PS50102">
    <property type="entry name" value="RRM"/>
    <property type="match status" value="1"/>
</dbReference>
<evidence type="ECO:0000256" key="1">
    <source>
        <dbReference type="ARBA" id="ARBA00004123"/>
    </source>
</evidence>
<evidence type="ECO:0000256" key="7">
    <source>
        <dbReference type="PROSITE-ProRule" id="PRU00176"/>
    </source>
</evidence>
<dbReference type="GO" id="GO:0017070">
    <property type="term" value="F:U6 snRNA binding"/>
    <property type="evidence" value="ECO:0007669"/>
    <property type="project" value="TreeGrafter"/>
</dbReference>
<reference evidence="11" key="1">
    <citation type="submission" date="2021-03" db="EMBL/GenBank/DDBJ databases">
        <authorList>
            <person name="Tagirdzhanova G."/>
        </authorList>
    </citation>
    <scope>NUCLEOTIDE SEQUENCE</scope>
</reference>
<dbReference type="PANTHER" id="PTHR14089">
    <property type="entry name" value="PRE-MRNA-SPLICING FACTOR RBM22"/>
    <property type="match status" value="1"/>
</dbReference>